<comment type="caution">
    <text evidence="6">The sequence shown here is derived from an EMBL/GenBank/DDBJ whole genome shotgun (WGS) entry which is preliminary data.</text>
</comment>
<dbReference type="SMART" id="SM00346">
    <property type="entry name" value="HTH_ICLR"/>
    <property type="match status" value="1"/>
</dbReference>
<evidence type="ECO:0000256" key="1">
    <source>
        <dbReference type="ARBA" id="ARBA00023015"/>
    </source>
</evidence>
<organism evidence="6 7">
    <name type="scientific">Halolamina salifodinae</name>
    <dbReference type="NCBI Taxonomy" id="1202767"/>
    <lineage>
        <taxon>Archaea</taxon>
        <taxon>Methanobacteriati</taxon>
        <taxon>Methanobacteriota</taxon>
        <taxon>Stenosarchaea group</taxon>
        <taxon>Halobacteria</taxon>
        <taxon>Halobacteriales</taxon>
        <taxon>Haloferacaceae</taxon>
    </lineage>
</organism>
<dbReference type="InterPro" id="IPR011991">
    <property type="entry name" value="ArsR-like_HTH"/>
</dbReference>
<dbReference type="OrthoDB" id="14763at2157"/>
<name>A0A8T4GZN9_9EURY</name>
<dbReference type="GO" id="GO:0045892">
    <property type="term" value="P:negative regulation of DNA-templated transcription"/>
    <property type="evidence" value="ECO:0007669"/>
    <property type="project" value="TreeGrafter"/>
</dbReference>
<dbReference type="Gene3D" id="1.10.10.10">
    <property type="entry name" value="Winged helix-like DNA-binding domain superfamily/Winged helix DNA-binding domain"/>
    <property type="match status" value="1"/>
</dbReference>
<dbReference type="InterPro" id="IPR014757">
    <property type="entry name" value="Tscrpt_reg_IclR_C"/>
</dbReference>
<dbReference type="EMBL" id="JAGGLC010000002">
    <property type="protein sequence ID" value="MBP1986825.1"/>
    <property type="molecule type" value="Genomic_DNA"/>
</dbReference>
<dbReference type="CDD" id="cd00090">
    <property type="entry name" value="HTH_ARSR"/>
    <property type="match status" value="1"/>
</dbReference>
<dbReference type="InterPro" id="IPR036390">
    <property type="entry name" value="WH_DNA-bd_sf"/>
</dbReference>
<keyword evidence="7" id="KW-1185">Reference proteome</keyword>
<feature type="domain" description="IclR-ED" evidence="5">
    <location>
        <begin position="70"/>
        <end position="248"/>
    </location>
</feature>
<evidence type="ECO:0000313" key="6">
    <source>
        <dbReference type="EMBL" id="MBP1986825.1"/>
    </source>
</evidence>
<dbReference type="PANTHER" id="PTHR30136:SF35">
    <property type="entry name" value="HTH-TYPE TRANSCRIPTIONAL REGULATOR RV1719"/>
    <property type="match status" value="1"/>
</dbReference>
<keyword evidence="3" id="KW-0804">Transcription</keyword>
<keyword evidence="1" id="KW-0805">Transcription regulation</keyword>
<dbReference type="InterPro" id="IPR050707">
    <property type="entry name" value="HTH_MetabolicPath_Reg"/>
</dbReference>
<dbReference type="SUPFAM" id="SSF46785">
    <property type="entry name" value="Winged helix' DNA-binding domain"/>
    <property type="match status" value="1"/>
</dbReference>
<evidence type="ECO:0000313" key="7">
    <source>
        <dbReference type="Proteomes" id="UP000823736"/>
    </source>
</evidence>
<dbReference type="PANTHER" id="PTHR30136">
    <property type="entry name" value="HELIX-TURN-HELIX TRANSCRIPTIONAL REGULATOR, ICLR FAMILY"/>
    <property type="match status" value="1"/>
</dbReference>
<evidence type="ECO:0000256" key="2">
    <source>
        <dbReference type="ARBA" id="ARBA00023125"/>
    </source>
</evidence>
<dbReference type="Pfam" id="PF09339">
    <property type="entry name" value="HTH_IclR"/>
    <property type="match status" value="1"/>
</dbReference>
<dbReference type="GO" id="GO:0003700">
    <property type="term" value="F:DNA-binding transcription factor activity"/>
    <property type="evidence" value="ECO:0007669"/>
    <property type="project" value="TreeGrafter"/>
</dbReference>
<protein>
    <submittedName>
        <fullName evidence="6">DNA-binding IclR family transcriptional regulator</fullName>
    </submittedName>
</protein>
<dbReference type="Gene3D" id="3.30.450.40">
    <property type="match status" value="1"/>
</dbReference>
<reference evidence="6" key="1">
    <citation type="submission" date="2021-03" db="EMBL/GenBank/DDBJ databases">
        <title>Genomic Encyclopedia of Type Strains, Phase IV (KMG-IV): sequencing the most valuable type-strain genomes for metagenomic binning, comparative biology and taxonomic classification.</title>
        <authorList>
            <person name="Goeker M."/>
        </authorList>
    </citation>
    <scope>NUCLEOTIDE SEQUENCE</scope>
    <source>
        <strain evidence="6">DSM 26232</strain>
    </source>
</reference>
<accession>A0A8T4GZN9</accession>
<dbReference type="Proteomes" id="UP000823736">
    <property type="component" value="Unassembled WGS sequence"/>
</dbReference>
<dbReference type="GO" id="GO:0003677">
    <property type="term" value="F:DNA binding"/>
    <property type="evidence" value="ECO:0007669"/>
    <property type="project" value="UniProtKB-KW"/>
</dbReference>
<evidence type="ECO:0000256" key="3">
    <source>
        <dbReference type="ARBA" id="ARBA00023163"/>
    </source>
</evidence>
<dbReference type="InterPro" id="IPR029016">
    <property type="entry name" value="GAF-like_dom_sf"/>
</dbReference>
<proteinExistence type="predicted"/>
<gene>
    <name evidence="6" type="ORF">J2753_001319</name>
</gene>
<dbReference type="PROSITE" id="PS51078">
    <property type="entry name" value="ICLR_ED"/>
    <property type="match status" value="1"/>
</dbReference>
<sequence length="261" mass="29435">MPTNNTNSVHKTTDRAIEILDFIRRSNGATLGGVQEHFDLSRSTVYMHVNTLNQQGLVIRENGQYWIGLRFREFSESARRRKPGYQIIEKKVRELTSETESEVEFLVEEVGRINLVFHSESVSHDRVRLFAHNTAAGKAILSEYSEEEVQTILDRWGLPKQAPNTITDEEQLHEQLEAVSEKGYSYNDGECFEGYHGIGAPIEGLDGSVIGALTIGGPVYRVTEETLKNELADVLLDAVDAIKESLRSQQEAIYSEYANRS</sequence>
<keyword evidence="2 6" id="KW-0238">DNA-binding</keyword>
<dbReference type="InterPro" id="IPR005471">
    <property type="entry name" value="Tscrpt_reg_IclR_N"/>
</dbReference>
<dbReference type="Pfam" id="PF01614">
    <property type="entry name" value="IclR_C"/>
    <property type="match status" value="1"/>
</dbReference>
<dbReference type="SUPFAM" id="SSF55781">
    <property type="entry name" value="GAF domain-like"/>
    <property type="match status" value="1"/>
</dbReference>
<dbReference type="RefSeq" id="WP_209491102.1">
    <property type="nucleotide sequence ID" value="NZ_JAGGLC010000002.1"/>
</dbReference>
<dbReference type="AlphaFoldDB" id="A0A8T4GZN9"/>
<evidence type="ECO:0000259" key="5">
    <source>
        <dbReference type="PROSITE" id="PS51078"/>
    </source>
</evidence>
<feature type="domain" description="HTH iclR-type" evidence="4">
    <location>
        <begin position="10"/>
        <end position="69"/>
    </location>
</feature>
<evidence type="ECO:0000259" key="4">
    <source>
        <dbReference type="PROSITE" id="PS51077"/>
    </source>
</evidence>
<dbReference type="PROSITE" id="PS51077">
    <property type="entry name" value="HTH_ICLR"/>
    <property type="match status" value="1"/>
</dbReference>
<dbReference type="InterPro" id="IPR036388">
    <property type="entry name" value="WH-like_DNA-bd_sf"/>
</dbReference>